<dbReference type="SUPFAM" id="SSF52540">
    <property type="entry name" value="P-loop containing nucleoside triphosphate hydrolases"/>
    <property type="match status" value="1"/>
</dbReference>
<gene>
    <name evidence="1" type="ORF">SDC9_204257</name>
</gene>
<dbReference type="PANTHER" id="PTHR42935">
    <property type="entry name" value="SLR0930 PROTEIN"/>
    <property type="match status" value="1"/>
</dbReference>
<dbReference type="PANTHER" id="PTHR42935:SF1">
    <property type="entry name" value="SLR0930 PROTEIN"/>
    <property type="match status" value="1"/>
</dbReference>
<evidence type="ECO:0000313" key="1">
    <source>
        <dbReference type="EMBL" id="MPN56567.1"/>
    </source>
</evidence>
<name>A0A645IZH3_9ZZZZ</name>
<dbReference type="AlphaFoldDB" id="A0A645IZH3"/>
<organism evidence="1">
    <name type="scientific">bioreactor metagenome</name>
    <dbReference type="NCBI Taxonomy" id="1076179"/>
    <lineage>
        <taxon>unclassified sequences</taxon>
        <taxon>metagenomes</taxon>
        <taxon>ecological metagenomes</taxon>
    </lineage>
</organism>
<sequence length="154" mass="17777">MNSLRSRGKKFILFLDDLSFEDYEVEYKYLKSVLDGGVESKPANVIIIATSNRRHLVRELWNDRSENNSDIHRNDTINEKISLSDRFGITLTYLQPNQDEYLNIVEEMAKKYNVDLCPAQLRSEAIKWELSHSGRSGRTARQFISYILGSAKTG</sequence>
<dbReference type="InterPro" id="IPR027417">
    <property type="entry name" value="P-loop_NTPase"/>
</dbReference>
<accession>A0A645IZH3</accession>
<comment type="caution">
    <text evidence="1">The sequence shown here is derived from an EMBL/GenBank/DDBJ whole genome shotgun (WGS) entry which is preliminary data.</text>
</comment>
<protein>
    <submittedName>
        <fullName evidence="1">Uncharacterized protein</fullName>
    </submittedName>
</protein>
<dbReference type="EMBL" id="VSSQ01127045">
    <property type="protein sequence ID" value="MPN56567.1"/>
    <property type="molecule type" value="Genomic_DNA"/>
</dbReference>
<proteinExistence type="predicted"/>
<reference evidence="1" key="1">
    <citation type="submission" date="2019-08" db="EMBL/GenBank/DDBJ databases">
        <authorList>
            <person name="Kucharzyk K."/>
            <person name="Murdoch R.W."/>
            <person name="Higgins S."/>
            <person name="Loffler F."/>
        </authorList>
    </citation>
    <scope>NUCLEOTIDE SEQUENCE</scope>
</reference>
<dbReference type="Pfam" id="PF05673">
    <property type="entry name" value="DUF815"/>
    <property type="match status" value="1"/>
</dbReference>
<dbReference type="InterPro" id="IPR008533">
    <property type="entry name" value="DUF815"/>
</dbReference>